<feature type="compositionally biased region" description="Basic and acidic residues" evidence="2">
    <location>
        <begin position="1068"/>
        <end position="1080"/>
    </location>
</feature>
<dbReference type="SUPFAM" id="SSF52540">
    <property type="entry name" value="P-loop containing nucleoside triphosphate hydrolases"/>
    <property type="match status" value="2"/>
</dbReference>
<dbReference type="Gene3D" id="1.10.472.130">
    <property type="match status" value="1"/>
</dbReference>
<dbReference type="Pfam" id="PF17852">
    <property type="entry name" value="Dynein_AAA_lid"/>
    <property type="match status" value="1"/>
</dbReference>
<dbReference type="InterPro" id="IPR041466">
    <property type="entry name" value="Dynein_AAA5_ext"/>
</dbReference>
<dbReference type="Pfam" id="PF12775">
    <property type="entry name" value="AAA_7"/>
    <property type="match status" value="2"/>
</dbReference>
<dbReference type="Pfam" id="PF12780">
    <property type="entry name" value="AAA_8"/>
    <property type="match status" value="1"/>
</dbReference>
<evidence type="ECO:0000256" key="1">
    <source>
        <dbReference type="ARBA" id="ARBA00008887"/>
    </source>
</evidence>
<feature type="non-terminal residue" evidence="3">
    <location>
        <position position="1"/>
    </location>
</feature>
<protein>
    <submittedName>
        <fullName evidence="3">Uncharacterized protein</fullName>
    </submittedName>
</protein>
<dbReference type="InterPro" id="IPR026983">
    <property type="entry name" value="DHC"/>
</dbReference>
<feature type="compositionally biased region" description="Low complexity" evidence="2">
    <location>
        <begin position="1049"/>
        <end position="1067"/>
    </location>
</feature>
<dbReference type="Gene3D" id="1.20.920.30">
    <property type="match status" value="1"/>
</dbReference>
<dbReference type="OrthoDB" id="424310at2759"/>
<dbReference type="GO" id="GO:0030286">
    <property type="term" value="C:dynein complex"/>
    <property type="evidence" value="ECO:0007669"/>
    <property type="project" value="InterPro"/>
</dbReference>
<dbReference type="InterPro" id="IPR012337">
    <property type="entry name" value="RNaseH-like_sf"/>
</dbReference>
<dbReference type="GO" id="GO:0045505">
    <property type="term" value="F:dynein intermediate chain binding"/>
    <property type="evidence" value="ECO:0007669"/>
    <property type="project" value="InterPro"/>
</dbReference>
<dbReference type="PANTHER" id="PTHR22878:SF70">
    <property type="entry name" value="DYNEIN HEAVY CHAIN 2, AXONEMAL"/>
    <property type="match status" value="1"/>
</dbReference>
<feature type="region of interest" description="Disordered" evidence="2">
    <location>
        <begin position="1049"/>
        <end position="1080"/>
    </location>
</feature>
<dbReference type="InterPro" id="IPR025662">
    <property type="entry name" value="Sigma_54_int_dom_ATP-bd_1"/>
</dbReference>
<feature type="region of interest" description="Disordered" evidence="2">
    <location>
        <begin position="326"/>
        <end position="348"/>
    </location>
</feature>
<evidence type="ECO:0000313" key="3">
    <source>
        <dbReference type="EMBL" id="CAD7228882.1"/>
    </source>
</evidence>
<dbReference type="InterPro" id="IPR027417">
    <property type="entry name" value="P-loop_NTPase"/>
</dbReference>
<sequence length="1592" mass="180160">MEDVVKGRSLILDDSVWKPNGTGDVPEETVAYNLAWKPRAMSSNQEKSDIGSKLIRTLTSVKCYNKRSVLYFRGVEAAMTGNRRRDKHKPRPFARSIQYQQALQCLTEGYFKTVVACEEEGSTRNFNPFFFTKYNSPFSIAKALQAFLKLAFFPLSFIPCGYSPISTNFKISSKGTWLPPSRAMLGNRTVLADTLTLLNSRGSKELAVEYQTINPKALTIGQLYGKFDDISHEWTDGVLATTFREFAHSESPKRKWVVLDGPVDAVWIENMNTVLDDNKKLCLMSGEIIALTNTMSLIFEVMDLSQAGFSVNRSSRTSFEEFGVSLEEATDDDEQNEEADSGEEVEGQTQLEEVLDDGHGIFLPEHVRCSAHTLALVASGGLKIAMANSRTFRNVFHAANGKMSALWNKCNYPSGNETIQRLIKKQLPRPCPTRWNSFFDAVQALMELPASKLTELFEALQLPPLSSVERDFLLAIVTAMEPCAVILDYLQGEADYALGHLLPGLLELKFKLDGMVNAQCLEQVQGFVEGQLSELHRRYGKLLQLDLKDEFVKHCVLASVFTPKFKLRWILDPQKRSEVKLLALQEAEKESLRIMEQLSVKFKMSKLEYSFMASLPTGNSDFPQQDAASPATVSRCGMIYLEPRNLGWRPLFDSWLTTLDSKWATKATPLLVAMVDWTLAPMLEFLKRYGREIIPSIEANVVQSFLDLIQMTLDTAVKSALDSREAKERDFMKHLRAWTQAAVLQALPWSVGALLDNETRVKFDALLREIALNKNEKHKMPESIPKLECSYPSEATLYDFSYEFRQRGQWKMWNEVIKGGDNIVCERKNIRSIIVPTPGKNNEDPPSVRLARDPQCTSGCRSFRYQHLMELCINFKKPLLVVGQTGTGKSTYIQDKLLNRISRDVYLPLFITFSAQTSSNQTQDLIMLRLDKRRRAHYGPPVGKKCVVFVDDLNIPVKEKYGAQPPLELLRQFMDHKHWGVWVGLDVRGLPLAAEKSLLGLGDLLDQHLVLVVGKQRLQEGQQALRLPADHDCSADVLDGLLNRSRPAVSSAAGKSSSSSMSSASSARENESCCERGKSEYDRKDTSKLFLEDIQFIAAMGPPGGSRNVVTPRFLRHFHVVGINPFSEDTMNRIFSTVMQAYMKGSEFPPEILSVIPAVVQATLEVYRSSTDHLLPTPAKSHYLFNLRDFARVIHGCCLVRKESVDSKKLYTRLWVHEVHRVFADRLVDDEDRNWLHNLLRETVRNYFKENFDIVFDHLGKEKGKVCAHHMDNLMFGDYMNPDALPDDRKYEEISNTEEFQQICKVALEDYNNTHKAQMDLVIFKYVLEHLSRLCRVLCIPGGHALLVGVGGSGRQSLTRLAAHMAGVALFQPEITKNYGKSEWQSDLKAALRSAGAHGRQSVLLLTDAQIKMESMLEDVDALLNSGEAVRPHAQSGNRHVELSHLELFAYFVARCRENLHIVIAFSPIGSAFRERLRQFPSLVNCCNIDWFQPWPEEALERVGQRFLESVDVPSNLKPQLIQCCQYFHTSARDLSYKFRNELSRDVYVTPASYLELISMFKTLIAEKQADTVAARQRYMGGLHKLDFAAQQ</sequence>
<dbReference type="InterPro" id="IPR041589">
    <property type="entry name" value="DNAH3_AAA_lid_1"/>
</dbReference>
<dbReference type="GO" id="GO:0051959">
    <property type="term" value="F:dynein light intermediate chain binding"/>
    <property type="evidence" value="ECO:0007669"/>
    <property type="project" value="InterPro"/>
</dbReference>
<name>A0A7R8WDB7_9CRUS</name>
<dbReference type="Pfam" id="PF17857">
    <property type="entry name" value="AAA_lid_1"/>
    <property type="match status" value="1"/>
</dbReference>
<organism evidence="3">
    <name type="scientific">Cyprideis torosa</name>
    <dbReference type="NCBI Taxonomy" id="163714"/>
    <lineage>
        <taxon>Eukaryota</taxon>
        <taxon>Metazoa</taxon>
        <taxon>Ecdysozoa</taxon>
        <taxon>Arthropoda</taxon>
        <taxon>Crustacea</taxon>
        <taxon>Oligostraca</taxon>
        <taxon>Ostracoda</taxon>
        <taxon>Podocopa</taxon>
        <taxon>Podocopida</taxon>
        <taxon>Cytherocopina</taxon>
        <taxon>Cytheroidea</taxon>
        <taxon>Cytherideidae</taxon>
        <taxon>Cyprideis</taxon>
    </lineage>
</organism>
<dbReference type="EMBL" id="OB661740">
    <property type="protein sequence ID" value="CAD7228882.1"/>
    <property type="molecule type" value="Genomic_DNA"/>
</dbReference>
<dbReference type="Gene3D" id="3.40.50.300">
    <property type="entry name" value="P-loop containing nucleotide triphosphate hydrolases"/>
    <property type="match status" value="3"/>
</dbReference>
<dbReference type="PROSITE" id="PS00675">
    <property type="entry name" value="SIGMA54_INTERACT_1"/>
    <property type="match status" value="1"/>
</dbReference>
<reference evidence="3" key="1">
    <citation type="submission" date="2020-11" db="EMBL/GenBank/DDBJ databases">
        <authorList>
            <person name="Tran Van P."/>
        </authorList>
    </citation>
    <scope>NUCLEOTIDE SEQUENCE</scope>
</reference>
<accession>A0A7R8WDB7</accession>
<gene>
    <name evidence="3" type="ORF">CTOB1V02_LOCUS6760</name>
</gene>
<proteinExistence type="inferred from homology"/>
<dbReference type="PANTHER" id="PTHR22878">
    <property type="entry name" value="DYNEIN HEAVY CHAIN 6, AXONEMAL-LIKE-RELATED"/>
    <property type="match status" value="1"/>
</dbReference>
<dbReference type="GO" id="GO:0007018">
    <property type="term" value="P:microtubule-based movement"/>
    <property type="evidence" value="ECO:0007669"/>
    <property type="project" value="InterPro"/>
</dbReference>
<dbReference type="SUPFAM" id="SSF53098">
    <property type="entry name" value="Ribonuclease H-like"/>
    <property type="match status" value="1"/>
</dbReference>
<feature type="compositionally biased region" description="Acidic residues" evidence="2">
    <location>
        <begin position="328"/>
        <end position="346"/>
    </location>
</feature>
<evidence type="ECO:0000256" key="2">
    <source>
        <dbReference type="SAM" id="MobiDB-lite"/>
    </source>
</evidence>
<comment type="similarity">
    <text evidence="1">Belongs to the dynein heavy chain family.</text>
</comment>
<dbReference type="InterPro" id="IPR024317">
    <property type="entry name" value="Dynein_heavy_chain_D4_dom"/>
</dbReference>
<dbReference type="FunFam" id="1.20.920.30:FF:000002">
    <property type="entry name" value="Dynein axonemal heavy chain 3"/>
    <property type="match status" value="1"/>
</dbReference>
<dbReference type="Gene3D" id="1.20.920.20">
    <property type="match status" value="1"/>
</dbReference>